<proteinExistence type="inferred from homology"/>
<keyword evidence="5" id="KW-0720">Serine protease</keyword>
<evidence type="ECO:0000313" key="11">
    <source>
        <dbReference type="Proteomes" id="UP000264589"/>
    </source>
</evidence>
<keyword evidence="8" id="KW-1133">Transmembrane helix</keyword>
<evidence type="ECO:0000256" key="1">
    <source>
        <dbReference type="ARBA" id="ARBA00004370"/>
    </source>
</evidence>
<dbReference type="CDD" id="cd07018">
    <property type="entry name" value="S49_SppA_67K_type"/>
    <property type="match status" value="1"/>
</dbReference>
<keyword evidence="6 8" id="KW-0472">Membrane</keyword>
<dbReference type="GO" id="GO:0016020">
    <property type="term" value="C:membrane"/>
    <property type="evidence" value="ECO:0007669"/>
    <property type="project" value="UniProtKB-SubCell"/>
</dbReference>
<dbReference type="PANTHER" id="PTHR33209:SF1">
    <property type="entry name" value="PEPTIDASE S49 DOMAIN-CONTAINING PROTEIN"/>
    <property type="match status" value="1"/>
</dbReference>
<organism evidence="10 11">
    <name type="scientific">Parvularcula marina</name>
    <dbReference type="NCBI Taxonomy" id="2292771"/>
    <lineage>
        <taxon>Bacteria</taxon>
        <taxon>Pseudomonadati</taxon>
        <taxon>Pseudomonadota</taxon>
        <taxon>Alphaproteobacteria</taxon>
        <taxon>Parvularculales</taxon>
        <taxon>Parvularculaceae</taxon>
        <taxon>Parvularcula</taxon>
    </lineage>
</organism>
<sequence length="641" mass="68555">MDGERNRLTVWGFLKGLFKAVIGLSLLAQSLLFLLILVTLISITSNASKTLSGASGEGPSLEVPDNGALLLNPRGVLVETAPPEDTLGDALAAAFGARSENQISVHELVRVLRSAAEDDRIDVLVLDLQGLYVPSIYASKAHYVAAEVEKFRATGKRVIAIGDYYSQEQYLIASEADTILLNDFGGLEIIGYGSYGTFFKSALDKLKVKSNVFRVGTFKAAVEPFLRDDMSEEAKLANRAYLGVLWDQYALAVDENRDLQTSVKTYANNTGELMREAGNNVAMAALNAGLVDQLMNRPDQIEFIASLVGRDDNSKYGGFRGVGYETYKVSAKTPEIRKDSAKIAVVTAAGTIVDGDEPYGVAAGDTIARQLREARFNNDVRALVLRVDSPGGSAFASEVMRDELLKLKEAGKPVVVSMGSLAASGGYWISASADEIWAAPTTVTGSIGVFGYVPTFEDTLAEVGVFTDGVGTTPLAAISAAGMGPLPEAYGEIIQASIEDVYRRFTSLVAEGRGMSVERVDEIGQGRVWIGATAIEIGLVDKLGTIDDAIASAASRAGVEDYDVIGMTRPKTPFEKFLENLAGAEVDAHADVAAQMFGGTSSRSVDMTKLVRFALEEGRFLLGFNDPQGVYVRCLQCPVAY</sequence>
<dbReference type="NCBIfam" id="TIGR00706">
    <property type="entry name" value="SppA_dom"/>
    <property type="match status" value="1"/>
</dbReference>
<feature type="active site" description="Nucleophile" evidence="7">
    <location>
        <position position="424"/>
    </location>
</feature>
<dbReference type="InterPro" id="IPR004634">
    <property type="entry name" value="Pept_S49_pIV"/>
</dbReference>
<gene>
    <name evidence="10" type="primary">sppA</name>
    <name evidence="10" type="ORF">DX908_00925</name>
</gene>
<reference evidence="10 11" key="1">
    <citation type="submission" date="2018-08" db="EMBL/GenBank/DDBJ databases">
        <title>Parvularcula sp. SM1705, isolated from surface water of the South Sea China.</title>
        <authorList>
            <person name="Sun L."/>
        </authorList>
    </citation>
    <scope>NUCLEOTIDE SEQUENCE [LARGE SCALE GENOMIC DNA]</scope>
    <source>
        <strain evidence="10 11">SM1705</strain>
    </source>
</reference>
<comment type="caution">
    <text evidence="10">The sequence shown here is derived from an EMBL/GenBank/DDBJ whole genome shotgun (WGS) entry which is preliminary data.</text>
</comment>
<name>A0A371REU2_9PROT</name>
<evidence type="ECO:0000256" key="2">
    <source>
        <dbReference type="ARBA" id="ARBA00008683"/>
    </source>
</evidence>
<evidence type="ECO:0000256" key="4">
    <source>
        <dbReference type="ARBA" id="ARBA00022801"/>
    </source>
</evidence>
<keyword evidence="8" id="KW-0812">Transmembrane</keyword>
<comment type="similarity">
    <text evidence="2">Belongs to the peptidase S49 family.</text>
</comment>
<evidence type="ECO:0000256" key="6">
    <source>
        <dbReference type="ARBA" id="ARBA00023136"/>
    </source>
</evidence>
<dbReference type="Proteomes" id="UP000264589">
    <property type="component" value="Unassembled WGS sequence"/>
</dbReference>
<dbReference type="GO" id="GO:0006465">
    <property type="term" value="P:signal peptide processing"/>
    <property type="evidence" value="ECO:0007669"/>
    <property type="project" value="InterPro"/>
</dbReference>
<feature type="domain" description="Peptidase S49" evidence="9">
    <location>
        <begin position="407"/>
        <end position="559"/>
    </location>
</feature>
<dbReference type="InParanoid" id="A0A371REU2"/>
<dbReference type="Gene3D" id="6.20.330.10">
    <property type="match status" value="1"/>
</dbReference>
<dbReference type="EMBL" id="QUQO01000001">
    <property type="protein sequence ID" value="RFB03971.1"/>
    <property type="molecule type" value="Genomic_DNA"/>
</dbReference>
<dbReference type="FunCoup" id="A0A371REU2">
    <property type="interactions" value="209"/>
</dbReference>
<dbReference type="SUPFAM" id="SSF52096">
    <property type="entry name" value="ClpP/crotonase"/>
    <property type="match status" value="2"/>
</dbReference>
<dbReference type="GO" id="GO:0008236">
    <property type="term" value="F:serine-type peptidase activity"/>
    <property type="evidence" value="ECO:0007669"/>
    <property type="project" value="UniProtKB-KW"/>
</dbReference>
<keyword evidence="3" id="KW-0645">Protease</keyword>
<dbReference type="InterPro" id="IPR029045">
    <property type="entry name" value="ClpP/crotonase-like_dom_sf"/>
</dbReference>
<dbReference type="InterPro" id="IPR047272">
    <property type="entry name" value="S49_SppA_C"/>
</dbReference>
<dbReference type="CDD" id="cd07023">
    <property type="entry name" value="S49_Sppa_N_C"/>
    <property type="match status" value="1"/>
</dbReference>
<accession>A0A371REU2</accession>
<dbReference type="InterPro" id="IPR047217">
    <property type="entry name" value="S49_SppA_67K_type_N"/>
</dbReference>
<dbReference type="InterPro" id="IPR004635">
    <property type="entry name" value="Pept_S49_SppA"/>
</dbReference>
<dbReference type="Pfam" id="PF01343">
    <property type="entry name" value="Peptidase_S49"/>
    <property type="match status" value="2"/>
</dbReference>
<evidence type="ECO:0000256" key="8">
    <source>
        <dbReference type="SAM" id="Phobius"/>
    </source>
</evidence>
<dbReference type="AlphaFoldDB" id="A0A371REU2"/>
<dbReference type="InterPro" id="IPR002142">
    <property type="entry name" value="Peptidase_S49"/>
</dbReference>
<feature type="domain" description="Peptidase S49" evidence="9">
    <location>
        <begin position="151"/>
        <end position="302"/>
    </location>
</feature>
<dbReference type="PANTHER" id="PTHR33209">
    <property type="entry name" value="PROTEASE 4"/>
    <property type="match status" value="1"/>
</dbReference>
<evidence type="ECO:0000256" key="7">
    <source>
        <dbReference type="PIRSR" id="PIRSR001217-1"/>
    </source>
</evidence>
<evidence type="ECO:0000313" key="10">
    <source>
        <dbReference type="EMBL" id="RFB03971.1"/>
    </source>
</evidence>
<comment type="subcellular location">
    <subcellularLocation>
        <location evidence="1">Membrane</location>
    </subcellularLocation>
</comment>
<protein>
    <submittedName>
        <fullName evidence="10">Signal peptide peptidase SppA</fullName>
    </submittedName>
</protein>
<evidence type="ECO:0000256" key="3">
    <source>
        <dbReference type="ARBA" id="ARBA00022670"/>
    </source>
</evidence>
<evidence type="ECO:0000259" key="9">
    <source>
        <dbReference type="Pfam" id="PF01343"/>
    </source>
</evidence>
<dbReference type="NCBIfam" id="TIGR00705">
    <property type="entry name" value="SppA_67K"/>
    <property type="match status" value="1"/>
</dbReference>
<dbReference type="PIRSF" id="PIRSF001217">
    <property type="entry name" value="Protease_4_SppA"/>
    <property type="match status" value="1"/>
</dbReference>
<feature type="active site" description="Proton donor/acceptor" evidence="7">
    <location>
        <position position="219"/>
    </location>
</feature>
<evidence type="ECO:0000256" key="5">
    <source>
        <dbReference type="ARBA" id="ARBA00022825"/>
    </source>
</evidence>
<feature type="transmembrane region" description="Helical" evidence="8">
    <location>
        <begin position="21"/>
        <end position="43"/>
    </location>
</feature>
<keyword evidence="4" id="KW-0378">Hydrolase</keyword>
<dbReference type="Gene3D" id="3.90.226.10">
    <property type="entry name" value="2-enoyl-CoA Hydratase, Chain A, domain 1"/>
    <property type="match status" value="3"/>
</dbReference>
<keyword evidence="11" id="KW-1185">Reference proteome</keyword>